<evidence type="ECO:0000313" key="2">
    <source>
        <dbReference type="EMBL" id="KAG5174935.1"/>
    </source>
</evidence>
<protein>
    <submittedName>
        <fullName evidence="2">Uncharacterized protein</fullName>
    </submittedName>
</protein>
<sequence>MTAPATKFPAIVVTSPKFATIIADVMANHARDAFLKGQLTDSSRLVVLAATLDACSSLGFDQVRAILAQPRKAATKQPAKQPAAKAFLDYLQLCSSTDLRQTRRALRMYVREECECLGPPPPGAAAEVLERGSRFLFLKEGAAFRFSVGDLAVALHGYATALRVMMAGWGGAVTLPPQQRAACAREISKVNANMSLIALQQGKLRTRLSTPPTPLRPSRRGLRGTRGAARRPRRCAATRRPAPRTPSPPSSIPPPPSVGSRRTRSCSWRAMRRRRSSSSRSSRCRQERMRPAAAPLRLPVKRRALRADDARGRRRRRGGGAAVGARPRRRRRRRRRCCRARRCRRLRPGGRRAADARRAAGLAGTHMAPTADGDDVAQHQREFGILHAALPPRLPAARAPADLGARARRAIKAPLPPDATPCAVRAHFAYAADAAEVRAALEADARMLRVWRVTLRPVGPWLARNRWGYLAPLAALSTVFAAWYERTDGVVANPLTLAAHLLLRGEAWGGGAAAQAAFERAVGGVDGLAELFAGYYAMLRNYSYALPQLDAWTQEHPPTRTPFELM</sequence>
<feature type="compositionally biased region" description="Basic residues" evidence="1">
    <location>
        <begin position="217"/>
        <end position="237"/>
    </location>
</feature>
<name>A0A835YJV3_9STRA</name>
<evidence type="ECO:0000313" key="3">
    <source>
        <dbReference type="Proteomes" id="UP000664859"/>
    </source>
</evidence>
<feature type="compositionally biased region" description="Pro residues" evidence="1">
    <location>
        <begin position="243"/>
        <end position="257"/>
    </location>
</feature>
<evidence type="ECO:0000256" key="1">
    <source>
        <dbReference type="SAM" id="MobiDB-lite"/>
    </source>
</evidence>
<dbReference type="EMBL" id="JAFCMP010000557">
    <property type="protein sequence ID" value="KAG5174935.1"/>
    <property type="molecule type" value="Genomic_DNA"/>
</dbReference>
<proteinExistence type="predicted"/>
<gene>
    <name evidence="2" type="ORF">JKP88DRAFT_339954</name>
</gene>
<feature type="region of interest" description="Disordered" evidence="1">
    <location>
        <begin position="349"/>
        <end position="369"/>
    </location>
</feature>
<comment type="caution">
    <text evidence="2">The sequence shown here is derived from an EMBL/GenBank/DDBJ whole genome shotgun (WGS) entry which is preliminary data.</text>
</comment>
<reference evidence="2" key="1">
    <citation type="submission" date="2021-02" db="EMBL/GenBank/DDBJ databases">
        <title>First Annotated Genome of the Yellow-green Alga Tribonema minus.</title>
        <authorList>
            <person name="Mahan K.M."/>
        </authorList>
    </citation>
    <scope>NUCLEOTIDE SEQUENCE</scope>
    <source>
        <strain evidence="2">UTEX B ZZ1240</strain>
    </source>
</reference>
<feature type="region of interest" description="Disordered" evidence="1">
    <location>
        <begin position="203"/>
        <end position="336"/>
    </location>
</feature>
<dbReference type="AlphaFoldDB" id="A0A835YJV3"/>
<organism evidence="2 3">
    <name type="scientific">Tribonema minus</name>
    <dbReference type="NCBI Taxonomy" id="303371"/>
    <lineage>
        <taxon>Eukaryota</taxon>
        <taxon>Sar</taxon>
        <taxon>Stramenopiles</taxon>
        <taxon>Ochrophyta</taxon>
        <taxon>PX clade</taxon>
        <taxon>Xanthophyceae</taxon>
        <taxon>Tribonematales</taxon>
        <taxon>Tribonemataceae</taxon>
        <taxon>Tribonema</taxon>
    </lineage>
</organism>
<dbReference type="Proteomes" id="UP000664859">
    <property type="component" value="Unassembled WGS sequence"/>
</dbReference>
<feature type="compositionally biased region" description="Basic residues" evidence="1">
    <location>
        <begin position="326"/>
        <end position="336"/>
    </location>
</feature>
<accession>A0A835YJV3</accession>
<keyword evidence="3" id="KW-1185">Reference proteome</keyword>